<name>A0A1X7L003_9BACT</name>
<protein>
    <submittedName>
        <fullName evidence="1">Uncharacterized protein</fullName>
    </submittedName>
</protein>
<proteinExistence type="predicted"/>
<dbReference type="RefSeq" id="WP_085518443.1">
    <property type="nucleotide sequence ID" value="NZ_FXAW01000007.1"/>
</dbReference>
<dbReference type="AlphaFoldDB" id="A0A1X7L003"/>
<evidence type="ECO:0000313" key="1">
    <source>
        <dbReference type="EMBL" id="SMG46814.1"/>
    </source>
</evidence>
<dbReference type="STRING" id="1028.SAMN05661096_03309"/>
<organism evidence="1 2">
    <name type="scientific">Marivirga sericea</name>
    <dbReference type="NCBI Taxonomy" id="1028"/>
    <lineage>
        <taxon>Bacteria</taxon>
        <taxon>Pseudomonadati</taxon>
        <taxon>Bacteroidota</taxon>
        <taxon>Cytophagia</taxon>
        <taxon>Cytophagales</taxon>
        <taxon>Marivirgaceae</taxon>
        <taxon>Marivirga</taxon>
    </lineage>
</organism>
<keyword evidence="2" id="KW-1185">Reference proteome</keyword>
<dbReference type="SUPFAM" id="SSF48239">
    <property type="entry name" value="Terpenoid cyclases/Protein prenyltransferases"/>
    <property type="match status" value="1"/>
</dbReference>
<dbReference type="Proteomes" id="UP000193804">
    <property type="component" value="Unassembled WGS sequence"/>
</dbReference>
<sequence>MTGNKKHSYPLLMYFRHIFICLLLFPFDSFSQLDNQQYAQKLYAKTLDHIDEGLLYLSAAQQKENDSIFKLKGEWESQMSMNFWFPLLGKESSEYDSNCFSVSTIHNILANIYLQYPEYQSIPPMLDLAFPRIMNYETNGTFNFWNLLPPTKTLKWFEKDTDELIRRPNNFPLDIRFVQKAANVVNDADDTAAGLIAIYLRNKVKGHPIPDSLHNIHKIFDEYTDSARDNRHWYNFWQKQGPKTEAYLTWLADEHQFSKKWNPVQEFFHLGTFYLPTSKMFPHAYTPYIPYGSNDLDPVVNANILRTLSIYGNMYSTATQSAIEFINKEITNENYDYAATYYSNRYHIPYYISKAYNTGIKDLKESCELIEDYILKNYEKNNSWTSRGVINRGDSLQSSILAVNTLLNISGLESEKSQKAILGGLEYIFSKSIEGDNGKYWEGGVFFSGGTLVRHVLHWKSDAVTTAFVLEGLVELRKQLEFRYPQLSKSY</sequence>
<dbReference type="OrthoDB" id="914199at2"/>
<dbReference type="EMBL" id="FXAW01000007">
    <property type="protein sequence ID" value="SMG46814.1"/>
    <property type="molecule type" value="Genomic_DNA"/>
</dbReference>
<gene>
    <name evidence="1" type="ORF">SAMN05661096_03309</name>
</gene>
<dbReference type="InterPro" id="IPR008930">
    <property type="entry name" value="Terpenoid_cyclase/PrenylTrfase"/>
</dbReference>
<accession>A0A1X7L003</accession>
<reference evidence="2" key="1">
    <citation type="submission" date="2017-04" db="EMBL/GenBank/DDBJ databases">
        <authorList>
            <person name="Varghese N."/>
            <person name="Submissions S."/>
        </authorList>
    </citation>
    <scope>NUCLEOTIDE SEQUENCE [LARGE SCALE GENOMIC DNA]</scope>
    <source>
        <strain evidence="2">DSM 4125</strain>
    </source>
</reference>
<evidence type="ECO:0000313" key="2">
    <source>
        <dbReference type="Proteomes" id="UP000193804"/>
    </source>
</evidence>